<comment type="caution">
    <text evidence="8">The sequence shown here is derived from an EMBL/GenBank/DDBJ whole genome shotgun (WGS) entry which is preliminary data.</text>
</comment>
<organism evidence="8 9">
    <name type="scientific">Gryllus longicercus</name>
    <dbReference type="NCBI Taxonomy" id="2509291"/>
    <lineage>
        <taxon>Eukaryota</taxon>
        <taxon>Metazoa</taxon>
        <taxon>Ecdysozoa</taxon>
        <taxon>Arthropoda</taxon>
        <taxon>Hexapoda</taxon>
        <taxon>Insecta</taxon>
        <taxon>Pterygota</taxon>
        <taxon>Neoptera</taxon>
        <taxon>Polyneoptera</taxon>
        <taxon>Orthoptera</taxon>
        <taxon>Ensifera</taxon>
        <taxon>Gryllidea</taxon>
        <taxon>Grylloidea</taxon>
        <taxon>Gryllidae</taxon>
        <taxon>Gryllinae</taxon>
        <taxon>Gryllus</taxon>
    </lineage>
</organism>
<evidence type="ECO:0000256" key="2">
    <source>
        <dbReference type="ARBA" id="ARBA00022448"/>
    </source>
</evidence>
<sequence>MYHNPADYVIELACGDYGDDEIDKMVQGSENGRNLQWFKDPEKLAYHKPKRAPRPDPPKLPQSLQATSQMNQVKVLLRRGFLKTKRDATLTHMRILVNILTGIMLGVLFIQAGNEGSRVLDNYNLLFGILMHHMMTTMMLTILTFPMEMNILKKEHFNRWYSLKSYYISITIVDLPVAILGCILFSFLVYFMSDQPADAQRFSMFFAISMLVVFVAQSFGLMIGAVFDVVNGTFLGPTLSVPMMMFAGFGVSLRDLPVYLKWGSYISYLRYGLEGYVGAIYGLDRPNLACKRGYCHYRYPTKFLREIAMEGDQFWNDVLALVVILVLLRIAAYVLLRWKLVAVR</sequence>
<evidence type="ECO:0000259" key="7">
    <source>
        <dbReference type="Pfam" id="PF01061"/>
    </source>
</evidence>
<evidence type="ECO:0000256" key="3">
    <source>
        <dbReference type="ARBA" id="ARBA00022692"/>
    </source>
</evidence>
<dbReference type="GO" id="GO:0005886">
    <property type="term" value="C:plasma membrane"/>
    <property type="evidence" value="ECO:0007669"/>
    <property type="project" value="TreeGrafter"/>
</dbReference>
<feature type="transmembrane region" description="Helical" evidence="6">
    <location>
        <begin position="95"/>
        <end position="113"/>
    </location>
</feature>
<reference evidence="8 9" key="1">
    <citation type="submission" date="2024-03" db="EMBL/GenBank/DDBJ databases">
        <title>The genome assembly and annotation of the cricket Gryllus longicercus Weissman &amp; Gray.</title>
        <authorList>
            <person name="Szrajer S."/>
            <person name="Gray D."/>
            <person name="Ylla G."/>
        </authorList>
    </citation>
    <scope>NUCLEOTIDE SEQUENCE [LARGE SCALE GENOMIC DNA]</scope>
    <source>
        <strain evidence="8">DAG 2021-001</strain>
        <tissue evidence="8">Whole body minus gut</tissue>
    </source>
</reference>
<dbReference type="PANTHER" id="PTHR48041">
    <property type="entry name" value="ABC TRANSPORTER G FAMILY MEMBER 28"/>
    <property type="match status" value="1"/>
</dbReference>
<dbReference type="PANTHER" id="PTHR48041:SF26">
    <property type="entry name" value="FI22810P1"/>
    <property type="match status" value="1"/>
</dbReference>
<name>A0AAN9V2X8_9ORTH</name>
<dbReference type="AlphaFoldDB" id="A0AAN9V2X8"/>
<evidence type="ECO:0000256" key="6">
    <source>
        <dbReference type="SAM" id="Phobius"/>
    </source>
</evidence>
<feature type="transmembrane region" description="Helical" evidence="6">
    <location>
        <begin position="318"/>
        <end position="336"/>
    </location>
</feature>
<protein>
    <recommendedName>
        <fullName evidence="7">ABC-2 type transporter transmembrane domain-containing protein</fullName>
    </recommendedName>
</protein>
<dbReference type="Proteomes" id="UP001378592">
    <property type="component" value="Unassembled WGS sequence"/>
</dbReference>
<feature type="transmembrane region" description="Helical" evidence="6">
    <location>
        <begin position="234"/>
        <end position="253"/>
    </location>
</feature>
<evidence type="ECO:0000256" key="4">
    <source>
        <dbReference type="ARBA" id="ARBA00022989"/>
    </source>
</evidence>
<proteinExistence type="predicted"/>
<keyword evidence="2" id="KW-0813">Transport</keyword>
<dbReference type="Pfam" id="PF01061">
    <property type="entry name" value="ABC2_membrane"/>
    <property type="match status" value="1"/>
</dbReference>
<feature type="transmembrane region" description="Helical" evidence="6">
    <location>
        <begin position="166"/>
        <end position="192"/>
    </location>
</feature>
<dbReference type="InterPro" id="IPR050352">
    <property type="entry name" value="ABCG_transporters"/>
</dbReference>
<feature type="transmembrane region" description="Helical" evidence="6">
    <location>
        <begin position="204"/>
        <end position="227"/>
    </location>
</feature>
<dbReference type="GO" id="GO:0140359">
    <property type="term" value="F:ABC-type transporter activity"/>
    <property type="evidence" value="ECO:0007669"/>
    <property type="project" value="InterPro"/>
</dbReference>
<gene>
    <name evidence="8" type="ORF">R5R35_006557</name>
</gene>
<dbReference type="EMBL" id="JAZDUA010001152">
    <property type="protein sequence ID" value="KAK7788384.1"/>
    <property type="molecule type" value="Genomic_DNA"/>
</dbReference>
<evidence type="ECO:0000256" key="5">
    <source>
        <dbReference type="ARBA" id="ARBA00023136"/>
    </source>
</evidence>
<keyword evidence="4 6" id="KW-1133">Transmembrane helix</keyword>
<dbReference type="InterPro" id="IPR013525">
    <property type="entry name" value="ABC2_TM"/>
</dbReference>
<keyword evidence="3 6" id="KW-0812">Transmembrane</keyword>
<accession>A0AAN9V2X8</accession>
<keyword evidence="9" id="KW-1185">Reference proteome</keyword>
<evidence type="ECO:0000256" key="1">
    <source>
        <dbReference type="ARBA" id="ARBA00004141"/>
    </source>
</evidence>
<feature type="transmembrane region" description="Helical" evidence="6">
    <location>
        <begin position="125"/>
        <end position="145"/>
    </location>
</feature>
<evidence type="ECO:0000313" key="8">
    <source>
        <dbReference type="EMBL" id="KAK7788384.1"/>
    </source>
</evidence>
<feature type="domain" description="ABC-2 type transporter transmembrane" evidence="7">
    <location>
        <begin position="72"/>
        <end position="280"/>
    </location>
</feature>
<comment type="subcellular location">
    <subcellularLocation>
        <location evidence="1">Membrane</location>
        <topology evidence="1">Multi-pass membrane protein</topology>
    </subcellularLocation>
</comment>
<keyword evidence="5 6" id="KW-0472">Membrane</keyword>
<evidence type="ECO:0000313" key="9">
    <source>
        <dbReference type="Proteomes" id="UP001378592"/>
    </source>
</evidence>